<reference evidence="4" key="1">
    <citation type="submission" date="2023-03" db="EMBL/GenBank/DDBJ databases">
        <title>Mating type loci evolution in Malassezia.</title>
        <authorList>
            <person name="Coelho M.A."/>
        </authorList>
    </citation>
    <scope>NUCLEOTIDE SEQUENCE</scope>
    <source>
        <strain evidence="4">CBS 9557</strain>
    </source>
</reference>
<evidence type="ECO:0000259" key="3">
    <source>
        <dbReference type="Pfam" id="PF02872"/>
    </source>
</evidence>
<dbReference type="PANTHER" id="PTHR11575">
    <property type="entry name" value="5'-NUCLEOTIDASE-RELATED"/>
    <property type="match status" value="1"/>
</dbReference>
<comment type="similarity">
    <text evidence="1">Belongs to the 5'-nucleotidase family.</text>
</comment>
<evidence type="ECO:0000313" key="4">
    <source>
        <dbReference type="EMBL" id="WFD28023.1"/>
    </source>
</evidence>
<dbReference type="InterPro" id="IPR036907">
    <property type="entry name" value="5'-Nucleotdase_C_sf"/>
</dbReference>
<accession>A0AAF0EP11</accession>
<dbReference type="Pfam" id="PF02872">
    <property type="entry name" value="5_nucleotid_C"/>
    <property type="match status" value="1"/>
</dbReference>
<keyword evidence="5" id="KW-1185">Reference proteome</keyword>
<feature type="chain" id="PRO_5041990020" description="5'-Nucleotidase C-terminal domain-containing protein" evidence="2">
    <location>
        <begin position="18"/>
        <end position="467"/>
    </location>
</feature>
<proteinExistence type="inferred from homology"/>
<dbReference type="Gene3D" id="3.90.780.10">
    <property type="entry name" value="5'-Nucleotidase, C-terminal domain"/>
    <property type="match status" value="1"/>
</dbReference>
<dbReference type="SUPFAM" id="SSF55816">
    <property type="entry name" value="5'-nucleotidase (syn. UDP-sugar hydrolase), C-terminal domain"/>
    <property type="match status" value="1"/>
</dbReference>
<dbReference type="AlphaFoldDB" id="A0AAF0EP11"/>
<evidence type="ECO:0000256" key="1">
    <source>
        <dbReference type="ARBA" id="ARBA00006654"/>
    </source>
</evidence>
<feature type="domain" description="5'-Nucleotidase C-terminal" evidence="3">
    <location>
        <begin position="300"/>
        <end position="425"/>
    </location>
</feature>
<protein>
    <recommendedName>
        <fullName evidence="3">5'-Nucleotidase C-terminal domain-containing protein</fullName>
    </recommendedName>
</protein>
<evidence type="ECO:0000313" key="5">
    <source>
        <dbReference type="Proteomes" id="UP001213623"/>
    </source>
</evidence>
<dbReference type="GO" id="GO:0016787">
    <property type="term" value="F:hydrolase activity"/>
    <property type="evidence" value="ECO:0007669"/>
    <property type="project" value="InterPro"/>
</dbReference>
<keyword evidence="2" id="KW-0732">Signal</keyword>
<gene>
    <name evidence="4" type="ORF">MNAN1_003031</name>
</gene>
<name>A0AAF0EP11_9BASI</name>
<dbReference type="GO" id="GO:0009166">
    <property type="term" value="P:nucleotide catabolic process"/>
    <property type="evidence" value="ECO:0007669"/>
    <property type="project" value="InterPro"/>
</dbReference>
<dbReference type="InterPro" id="IPR029052">
    <property type="entry name" value="Metallo-depent_PP-like"/>
</dbReference>
<dbReference type="InterPro" id="IPR006179">
    <property type="entry name" value="5_nucleotidase/apyrase"/>
</dbReference>
<evidence type="ECO:0000256" key="2">
    <source>
        <dbReference type="SAM" id="SignalP"/>
    </source>
</evidence>
<feature type="signal peptide" evidence="2">
    <location>
        <begin position="1"/>
        <end position="17"/>
    </location>
</feature>
<dbReference type="Proteomes" id="UP001213623">
    <property type="component" value="Chromosome 5"/>
</dbReference>
<dbReference type="EMBL" id="CP119896">
    <property type="protein sequence ID" value="WFD28023.1"/>
    <property type="molecule type" value="Genomic_DNA"/>
</dbReference>
<dbReference type="Gene3D" id="3.60.21.10">
    <property type="match status" value="1"/>
</dbReference>
<sequence>MVRTILFLLSLGIYVHASCVASLLYFQDCHEVVPVPRHNATWGGLARLATVLKAHNTSHTDIVFGGDLAGGTLFGAVYKGVPMIDAFNQLGVSLANFGQHDFDFGYRHTLDLRRESHFPWISSNLLNASTHMPFVNTTHIVRQHGNLCVGYLGLTTDMNSTVDAGILEEPIIDASRRAVAALGDVDAIVAVTQLNNASAWALMQAVPSIRVLLHEEDSAESLGSVDKVSPGRFIVSPRGDYGTVTEVSFAKTDVDTEVHIHVYNVDGSVPEDPEFLCLQTKLERALNETLAERVGTAPQPFSAAETGYLVTDSYRHQSGAQLAWQGSGGIRATIPAGPITLRSLYSVLPFGNALAVICVTGADVETALQRTLGAATDTTSFPYVSGMEYAYTRYGAHYRLVNVTVDGRRLDTRAPYTLVLPNFHVSDVFSNATFQTKNISTDVFALIHAVQAWHTVRPSPSRSILVS</sequence>
<dbReference type="InterPro" id="IPR008334">
    <property type="entry name" value="5'-Nucleotdase_C"/>
</dbReference>
<dbReference type="SUPFAM" id="SSF56300">
    <property type="entry name" value="Metallo-dependent phosphatases"/>
    <property type="match status" value="1"/>
</dbReference>
<dbReference type="PANTHER" id="PTHR11575:SF24">
    <property type="entry name" value="5'-NUCLEOTIDASE"/>
    <property type="match status" value="1"/>
</dbReference>
<organism evidence="4 5">
    <name type="scientific">Malassezia nana</name>
    <dbReference type="NCBI Taxonomy" id="180528"/>
    <lineage>
        <taxon>Eukaryota</taxon>
        <taxon>Fungi</taxon>
        <taxon>Dikarya</taxon>
        <taxon>Basidiomycota</taxon>
        <taxon>Ustilaginomycotina</taxon>
        <taxon>Malasseziomycetes</taxon>
        <taxon>Malasseziales</taxon>
        <taxon>Malasseziaceae</taxon>
        <taxon>Malassezia</taxon>
    </lineage>
</organism>